<comment type="caution">
    <text evidence="2">The sequence shown here is derived from an EMBL/GenBank/DDBJ whole genome shotgun (WGS) entry which is preliminary data.</text>
</comment>
<dbReference type="RefSeq" id="WP_003996849.1">
    <property type="nucleotide sequence ID" value="NZ_AMLP01000052.1"/>
</dbReference>
<accession>L8PLY5</accession>
<evidence type="ECO:0000313" key="2">
    <source>
        <dbReference type="EMBL" id="ELS57520.1"/>
    </source>
</evidence>
<dbReference type="Proteomes" id="UP000011205">
    <property type="component" value="Unassembled WGS sequence"/>
</dbReference>
<name>L8PLY5_STRVR</name>
<sequence>MNDTESPGPSRHTLLQAADATAAAYSLVGAAAGTARATEATSSGAPEVTSPERATTTKNQVFNHLITESELPTSFAAEALPKDLAVDTATGLTSGTAEDDVGSFTVTVSATNSVGTATQSRTLTVQHA</sequence>
<dbReference type="GO" id="GO:0016020">
    <property type="term" value="C:membrane"/>
    <property type="evidence" value="ECO:0007669"/>
    <property type="project" value="InterPro"/>
</dbReference>
<dbReference type="InterPro" id="IPR013783">
    <property type="entry name" value="Ig-like_fold"/>
</dbReference>
<dbReference type="SUPFAM" id="SSF49313">
    <property type="entry name" value="Cadherin-like"/>
    <property type="match status" value="1"/>
</dbReference>
<gene>
    <name evidence="2" type="ORF">STVIR_1504</name>
</gene>
<dbReference type="GO" id="GO:0005509">
    <property type="term" value="F:calcium ion binding"/>
    <property type="evidence" value="ECO:0007669"/>
    <property type="project" value="InterPro"/>
</dbReference>
<evidence type="ECO:0000313" key="3">
    <source>
        <dbReference type="Proteomes" id="UP000011205"/>
    </source>
</evidence>
<dbReference type="GO" id="GO:0005975">
    <property type="term" value="P:carbohydrate metabolic process"/>
    <property type="evidence" value="ECO:0007669"/>
    <property type="project" value="UniProtKB-ARBA"/>
</dbReference>
<dbReference type="AlphaFoldDB" id="L8PLY5"/>
<protein>
    <submittedName>
        <fullName evidence="2">Putative Exopolysaccharide inner membrane protein</fullName>
    </submittedName>
</protein>
<reference evidence="2 3" key="1">
    <citation type="journal article" date="2013" name="Genome Announc.">
        <title>Draft Genome Sequence of Streptomyces viridochromogenes Strain Tu57, Producer of Avilamycin.</title>
        <authorList>
            <person name="Gruning B.A."/>
            <person name="Erxleben A."/>
            <person name="Hahnlein A."/>
            <person name="Gunther S."/>
        </authorList>
    </citation>
    <scope>NUCLEOTIDE SEQUENCE [LARGE SCALE GENOMIC DNA]</scope>
    <source>
        <strain evidence="2 3">Tue57</strain>
    </source>
</reference>
<dbReference type="InterPro" id="IPR015919">
    <property type="entry name" value="Cadherin-like_sf"/>
</dbReference>
<dbReference type="Gene3D" id="2.60.40.10">
    <property type="entry name" value="Immunoglobulins"/>
    <property type="match status" value="1"/>
</dbReference>
<organism evidence="2 3">
    <name type="scientific">Streptomyces viridochromogenes Tue57</name>
    <dbReference type="NCBI Taxonomy" id="1160705"/>
    <lineage>
        <taxon>Bacteria</taxon>
        <taxon>Bacillati</taxon>
        <taxon>Actinomycetota</taxon>
        <taxon>Actinomycetes</taxon>
        <taxon>Kitasatosporales</taxon>
        <taxon>Streptomycetaceae</taxon>
        <taxon>Streptomyces</taxon>
    </lineage>
</organism>
<dbReference type="PROSITE" id="PS51318">
    <property type="entry name" value="TAT"/>
    <property type="match status" value="1"/>
</dbReference>
<proteinExistence type="predicted"/>
<dbReference type="EMBL" id="AMLP01000052">
    <property type="protein sequence ID" value="ELS57520.1"/>
    <property type="molecule type" value="Genomic_DNA"/>
</dbReference>
<dbReference type="PATRIC" id="fig|1160705.3.peg.1499"/>
<evidence type="ECO:0000256" key="1">
    <source>
        <dbReference type="SAM" id="MobiDB-lite"/>
    </source>
</evidence>
<feature type="compositionally biased region" description="Low complexity" evidence="1">
    <location>
        <begin position="36"/>
        <end position="45"/>
    </location>
</feature>
<dbReference type="InterPro" id="IPR006311">
    <property type="entry name" value="TAT_signal"/>
</dbReference>
<feature type="region of interest" description="Disordered" evidence="1">
    <location>
        <begin position="36"/>
        <end position="58"/>
    </location>
</feature>